<feature type="signal peptide" evidence="3">
    <location>
        <begin position="1"/>
        <end position="25"/>
    </location>
</feature>
<dbReference type="SUPFAM" id="SSF101898">
    <property type="entry name" value="NHL repeat"/>
    <property type="match status" value="1"/>
</dbReference>
<keyword evidence="1" id="KW-0677">Repeat</keyword>
<name>A0A0U3IAZ4_9GAMM</name>
<dbReference type="EMBL" id="CP013612">
    <property type="protein sequence ID" value="ALU45263.1"/>
    <property type="molecule type" value="Genomic_DNA"/>
</dbReference>
<gene>
    <name evidence="4" type="ORF">AT705_20095</name>
</gene>
<feature type="chain" id="PRO_5006839893" description="6-bladed beta-propeller" evidence="3">
    <location>
        <begin position="26"/>
        <end position="242"/>
    </location>
</feature>
<dbReference type="Pfam" id="PF10282">
    <property type="entry name" value="Lactonase"/>
    <property type="match status" value="1"/>
</dbReference>
<evidence type="ECO:0000256" key="2">
    <source>
        <dbReference type="PROSITE-ProRule" id="PRU00504"/>
    </source>
</evidence>
<dbReference type="InterPro" id="IPR019405">
    <property type="entry name" value="Lactonase_7-beta_prop"/>
</dbReference>
<accession>A0A0U3IAZ4</accession>
<evidence type="ECO:0000313" key="5">
    <source>
        <dbReference type="Proteomes" id="UP000069015"/>
    </source>
</evidence>
<proteinExistence type="predicted"/>
<dbReference type="AlphaFoldDB" id="A0A0U3IAZ4"/>
<dbReference type="Gene3D" id="2.120.10.30">
    <property type="entry name" value="TolB, C-terminal domain"/>
    <property type="match status" value="1"/>
</dbReference>
<reference evidence="4 5" key="1">
    <citation type="submission" date="2015-12" db="EMBL/GenBank/DDBJ databases">
        <title>Complete genome sequence of Pseudoalteromonas rubra SCSIO 6842, harboring a conjugative plasmid.</title>
        <authorList>
            <person name="Li B."/>
            <person name="Wang X."/>
        </authorList>
    </citation>
    <scope>NUCLEOTIDE SEQUENCE [LARGE SCALE GENOMIC DNA]</scope>
    <source>
        <strain evidence="4 5">SCSIO 6842</strain>
    </source>
</reference>
<evidence type="ECO:0000256" key="3">
    <source>
        <dbReference type="SAM" id="SignalP"/>
    </source>
</evidence>
<evidence type="ECO:0008006" key="6">
    <source>
        <dbReference type="Google" id="ProtNLM"/>
    </source>
</evidence>
<sequence length="242" mass="26460">MERRTFLKTSSYLCASGALPLSAFAANSTLFDFSEQNTQRLDVQTVNKLAVKAPKMSVEAPSGERVSVTLKPAVARRYDALLYVHYEMSNEITVFDINGVQQGTIGLPDGFGSVSDFAIEPSQQLVYLIERGHHQIIVANFYGERLAHIGEFGTEVAAQLNGPRSLTLDDEGHVHVVDSGASSIKVFNNNGAFLYAYGQSRLGKAPIYRALDGTQHVVVTGGQLGDRKWFFDSSIRKLSALN</sequence>
<keyword evidence="3" id="KW-0732">Signal</keyword>
<dbReference type="InterPro" id="IPR011042">
    <property type="entry name" value="6-blade_b-propeller_TolB-like"/>
</dbReference>
<dbReference type="KEGG" id="prr:AT705_20095"/>
<evidence type="ECO:0000256" key="1">
    <source>
        <dbReference type="ARBA" id="ARBA00022737"/>
    </source>
</evidence>
<organism evidence="4 5">
    <name type="scientific">Pseudoalteromonas rubra</name>
    <dbReference type="NCBI Taxonomy" id="43658"/>
    <lineage>
        <taxon>Bacteria</taxon>
        <taxon>Pseudomonadati</taxon>
        <taxon>Pseudomonadota</taxon>
        <taxon>Gammaproteobacteria</taxon>
        <taxon>Alteromonadales</taxon>
        <taxon>Pseudoalteromonadaceae</taxon>
        <taxon>Pseudoalteromonas</taxon>
    </lineage>
</organism>
<dbReference type="PROSITE" id="PS51125">
    <property type="entry name" value="NHL"/>
    <property type="match status" value="1"/>
</dbReference>
<dbReference type="Proteomes" id="UP000069015">
    <property type="component" value="Chromosome 2"/>
</dbReference>
<protein>
    <recommendedName>
        <fullName evidence="6">6-bladed beta-propeller</fullName>
    </recommendedName>
</protein>
<dbReference type="InterPro" id="IPR001258">
    <property type="entry name" value="NHL_repeat"/>
</dbReference>
<feature type="repeat" description="NHL" evidence="2">
    <location>
        <begin position="159"/>
        <end position="190"/>
    </location>
</feature>
<evidence type="ECO:0000313" key="4">
    <source>
        <dbReference type="EMBL" id="ALU45263.1"/>
    </source>
</evidence>